<evidence type="ECO:0000256" key="1">
    <source>
        <dbReference type="SAM" id="MobiDB-lite"/>
    </source>
</evidence>
<gene>
    <name evidence="2" type="primary">spoIIP</name>
    <name evidence="2" type="ORF">ACFFNY_07025</name>
</gene>
<reference evidence="2 3" key="1">
    <citation type="submission" date="2024-09" db="EMBL/GenBank/DDBJ databases">
        <authorList>
            <person name="Sun Q."/>
            <person name="Mori K."/>
        </authorList>
    </citation>
    <scope>NUCLEOTIDE SEQUENCE [LARGE SCALE GENOMIC DNA]</scope>
    <source>
        <strain evidence="2 3">JCM 12520</strain>
    </source>
</reference>
<name>A0ABV5VSP8_9BACL</name>
<evidence type="ECO:0000313" key="2">
    <source>
        <dbReference type="EMBL" id="MFB9751314.1"/>
    </source>
</evidence>
<dbReference type="EMBL" id="JBHMAG010000006">
    <property type="protein sequence ID" value="MFB9751314.1"/>
    <property type="molecule type" value="Genomic_DNA"/>
</dbReference>
<evidence type="ECO:0000313" key="3">
    <source>
        <dbReference type="Proteomes" id="UP001589619"/>
    </source>
</evidence>
<protein>
    <submittedName>
        <fullName evidence="2">Stage II sporulation protein P</fullName>
    </submittedName>
</protein>
<comment type="caution">
    <text evidence="2">The sequence shown here is derived from an EMBL/GenBank/DDBJ whole genome shotgun (WGS) entry which is preliminary data.</text>
</comment>
<keyword evidence="3" id="KW-1185">Reference proteome</keyword>
<dbReference type="InterPro" id="IPR010897">
    <property type="entry name" value="Spore_II_P"/>
</dbReference>
<feature type="compositionally biased region" description="Low complexity" evidence="1">
    <location>
        <begin position="165"/>
        <end position="180"/>
    </location>
</feature>
<accession>A0ABV5VSP8</accession>
<dbReference type="RefSeq" id="WP_344906560.1">
    <property type="nucleotide sequence ID" value="NZ_BAAAYO010000005.1"/>
</dbReference>
<sequence length="413" mass="44438">MKWVVATMNVSTVTRMLRAVRSMSRVFATLAGAVLLFLFVTGLMGLANWSVTSSSTMKGAAASLSASFFMDMLAMEMPQLEGNMKPATFSPKNTATFLVRYLIGIHPADPASLLASELPGMRGEASALLYSGQATKDTDGPADFTPPPDAFRAGQGLADAPVAPPAEQSPAQPQAGTAQPPAQPLRDVAAMEPQIFIYHSHNRESFLPELKAKGITKPDLAYDEDVNVTLVGKRLKEKVEALGIPAMQSTADYPTSVKDFNYAKSYAYSAVTVKEAMAQHSKLGMIFDIHRDSLARDKTTVRIGNQDYAQVYFVVGKKNPGWERNSEFASSIHNALETKMPGISRGVYGKASNGNGEYNQSLSPNSILMEIGGPYNTLQEMYRTADLLADIIVELQRNAVKANAPAGAASTGR</sequence>
<organism evidence="2 3">
    <name type="scientific">Paenibacillus hodogayensis</name>
    <dbReference type="NCBI Taxonomy" id="279208"/>
    <lineage>
        <taxon>Bacteria</taxon>
        <taxon>Bacillati</taxon>
        <taxon>Bacillota</taxon>
        <taxon>Bacilli</taxon>
        <taxon>Bacillales</taxon>
        <taxon>Paenibacillaceae</taxon>
        <taxon>Paenibacillus</taxon>
    </lineage>
</organism>
<feature type="region of interest" description="Disordered" evidence="1">
    <location>
        <begin position="135"/>
        <end position="183"/>
    </location>
</feature>
<dbReference type="NCBIfam" id="TIGR02867">
    <property type="entry name" value="spore_II_P"/>
    <property type="match status" value="1"/>
</dbReference>
<dbReference type="Pfam" id="PF07454">
    <property type="entry name" value="SpoIIP"/>
    <property type="match status" value="1"/>
</dbReference>
<dbReference type="Proteomes" id="UP001589619">
    <property type="component" value="Unassembled WGS sequence"/>
</dbReference>
<proteinExistence type="predicted"/>